<name>A0A844QIE9_9HYPH</name>
<dbReference type="AlphaFoldDB" id="A0A844QIE9"/>
<evidence type="ECO:0000259" key="6">
    <source>
        <dbReference type="Pfam" id="PF01494"/>
    </source>
</evidence>
<evidence type="ECO:0000256" key="2">
    <source>
        <dbReference type="ARBA" id="ARBA00022630"/>
    </source>
</evidence>
<dbReference type="SUPFAM" id="SSF51905">
    <property type="entry name" value="FAD/NAD(P)-binding domain"/>
    <property type="match status" value="1"/>
</dbReference>
<comment type="cofactor">
    <cofactor evidence="1">
        <name>FAD</name>
        <dbReference type="ChEBI" id="CHEBI:57692"/>
    </cofactor>
</comment>
<evidence type="ECO:0000256" key="4">
    <source>
        <dbReference type="ARBA" id="ARBA00023002"/>
    </source>
</evidence>
<dbReference type="Pfam" id="PF01494">
    <property type="entry name" value="FAD_binding_3"/>
    <property type="match status" value="1"/>
</dbReference>
<proteinExistence type="predicted"/>
<keyword evidence="4" id="KW-0560">Oxidoreductase</keyword>
<evidence type="ECO:0000256" key="5">
    <source>
        <dbReference type="ARBA" id="ARBA00023033"/>
    </source>
</evidence>
<dbReference type="GO" id="GO:0071949">
    <property type="term" value="F:FAD binding"/>
    <property type="evidence" value="ECO:0007669"/>
    <property type="project" value="InterPro"/>
</dbReference>
<dbReference type="PANTHER" id="PTHR13789">
    <property type="entry name" value="MONOOXYGENASE"/>
    <property type="match status" value="1"/>
</dbReference>
<dbReference type="PRINTS" id="PR00420">
    <property type="entry name" value="RNGMNOXGNASE"/>
</dbReference>
<keyword evidence="2" id="KW-0285">Flavoprotein</keyword>
<reference evidence="7 8" key="1">
    <citation type="submission" date="2019-12" db="EMBL/GenBank/DDBJ databases">
        <title>Nitratireductor arenosus sp. nov., Isolated from sea sand, Jeju island, South Korea.</title>
        <authorList>
            <person name="Kim W."/>
        </authorList>
    </citation>
    <scope>NUCLEOTIDE SEQUENCE [LARGE SCALE GENOMIC DNA]</scope>
    <source>
        <strain evidence="7 8">CAU 1489</strain>
    </source>
</reference>
<sequence length="407" mass="42921">MKTSPPSLQVLVAGGGIAGLTAAIAFASRGYSVRLFERAPGFAEIGAGLQLSPNATRLLRRLGVLDRLLPAAVRPQAVVLRDAHGLGELGRVPLGQAAERRWGGPYLTIHRADLQSALLARAGQDPNITIVTGAAVRDAAFHARGVTLSTDRNGTIEEASGGLLVASDGVWSTLRGAILDGMDDSFTGLVAWRTTLRRGAATDFAERLIGADVVTAFLHPRFHLVAYPLRAGAAINLVAVTKGDAQSQSWTAGTDATALKKAVSGAAKPLAELVESAGTWTSWPLHIVDAKGPWTRPEGVVLIGDAAHAMTPFAAQGAAMAIEDAEVLAGIVALHDDDIPLALQIYETERRPRVLRVEQRGALNRFAWNASGPVALVRNFVLKRRSGARLAADLDWLYGQDVTQSSG</sequence>
<evidence type="ECO:0000256" key="1">
    <source>
        <dbReference type="ARBA" id="ARBA00001974"/>
    </source>
</evidence>
<dbReference type="InterPro" id="IPR050493">
    <property type="entry name" value="FAD-dep_Monooxygenase_BioMet"/>
</dbReference>
<dbReference type="SUPFAM" id="SSF54373">
    <property type="entry name" value="FAD-linked reductases, C-terminal domain"/>
    <property type="match status" value="1"/>
</dbReference>
<keyword evidence="3" id="KW-0274">FAD</keyword>
<evidence type="ECO:0000313" key="7">
    <source>
        <dbReference type="EMBL" id="MVA99282.1"/>
    </source>
</evidence>
<gene>
    <name evidence="7" type="ORF">GN330_18710</name>
</gene>
<dbReference type="Gene3D" id="3.50.50.60">
    <property type="entry name" value="FAD/NAD(P)-binding domain"/>
    <property type="match status" value="1"/>
</dbReference>
<organism evidence="7 8">
    <name type="scientific">Nitratireductor arenosus</name>
    <dbReference type="NCBI Taxonomy" id="2682096"/>
    <lineage>
        <taxon>Bacteria</taxon>
        <taxon>Pseudomonadati</taxon>
        <taxon>Pseudomonadota</taxon>
        <taxon>Alphaproteobacteria</taxon>
        <taxon>Hyphomicrobiales</taxon>
        <taxon>Phyllobacteriaceae</taxon>
        <taxon>Nitratireductor</taxon>
    </lineage>
</organism>
<dbReference type="EMBL" id="WPHG01000004">
    <property type="protein sequence ID" value="MVA99282.1"/>
    <property type="molecule type" value="Genomic_DNA"/>
</dbReference>
<dbReference type="RefSeq" id="WP_343040897.1">
    <property type="nucleotide sequence ID" value="NZ_WPHG01000004.1"/>
</dbReference>
<evidence type="ECO:0000256" key="3">
    <source>
        <dbReference type="ARBA" id="ARBA00022827"/>
    </source>
</evidence>
<accession>A0A844QIE9</accession>
<protein>
    <submittedName>
        <fullName evidence="7">FAD-binding protein</fullName>
    </submittedName>
</protein>
<dbReference type="InterPro" id="IPR036188">
    <property type="entry name" value="FAD/NAD-bd_sf"/>
</dbReference>
<keyword evidence="5" id="KW-0503">Monooxygenase</keyword>
<evidence type="ECO:0000313" key="8">
    <source>
        <dbReference type="Proteomes" id="UP000463224"/>
    </source>
</evidence>
<dbReference type="GO" id="GO:0004497">
    <property type="term" value="F:monooxygenase activity"/>
    <property type="evidence" value="ECO:0007669"/>
    <property type="project" value="UniProtKB-KW"/>
</dbReference>
<keyword evidence="8" id="KW-1185">Reference proteome</keyword>
<dbReference type="PANTHER" id="PTHR13789:SF318">
    <property type="entry name" value="GERANYLGERANYL DIPHOSPHATE REDUCTASE"/>
    <property type="match status" value="1"/>
</dbReference>
<comment type="caution">
    <text evidence="7">The sequence shown here is derived from an EMBL/GenBank/DDBJ whole genome shotgun (WGS) entry which is preliminary data.</text>
</comment>
<feature type="domain" description="FAD-binding" evidence="6">
    <location>
        <begin position="8"/>
        <end position="360"/>
    </location>
</feature>
<dbReference type="Proteomes" id="UP000463224">
    <property type="component" value="Unassembled WGS sequence"/>
</dbReference>
<dbReference type="InterPro" id="IPR002938">
    <property type="entry name" value="FAD-bd"/>
</dbReference>